<dbReference type="Proteomes" id="UP000492821">
    <property type="component" value="Unassembled WGS sequence"/>
</dbReference>
<sequence>MINFNKVTESLCFGIKHRVCIKAAYEAVECTLFITTTTYCEIMLSRVLLMLFLIGSLSVLAIEADAVAPSVGIPLPSVYEDVSAVHNDNGHHLNKRFVGKILKAILG</sequence>
<organism evidence="2 3">
    <name type="scientific">Panagrellus redivivus</name>
    <name type="common">Microworm</name>
    <dbReference type="NCBI Taxonomy" id="6233"/>
    <lineage>
        <taxon>Eukaryota</taxon>
        <taxon>Metazoa</taxon>
        <taxon>Ecdysozoa</taxon>
        <taxon>Nematoda</taxon>
        <taxon>Chromadorea</taxon>
        <taxon>Rhabditida</taxon>
        <taxon>Tylenchina</taxon>
        <taxon>Panagrolaimomorpha</taxon>
        <taxon>Panagrolaimoidea</taxon>
        <taxon>Panagrolaimidae</taxon>
        <taxon>Panagrellus</taxon>
    </lineage>
</organism>
<evidence type="ECO:0000256" key="1">
    <source>
        <dbReference type="SAM" id="Phobius"/>
    </source>
</evidence>
<accession>A0A7E4V831</accession>
<keyword evidence="1" id="KW-0812">Transmembrane</keyword>
<evidence type="ECO:0000313" key="2">
    <source>
        <dbReference type="Proteomes" id="UP000492821"/>
    </source>
</evidence>
<keyword evidence="2" id="KW-1185">Reference proteome</keyword>
<name>A0A7E4V831_PANRE</name>
<protein>
    <submittedName>
        <fullName evidence="3">Secreted protein</fullName>
    </submittedName>
</protein>
<keyword evidence="1" id="KW-1133">Transmembrane helix</keyword>
<evidence type="ECO:0000313" key="3">
    <source>
        <dbReference type="WBParaSite" id="Pan_g17622.t1"/>
    </source>
</evidence>
<dbReference type="AlphaFoldDB" id="A0A7E4V831"/>
<dbReference type="WBParaSite" id="Pan_g17622.t1">
    <property type="protein sequence ID" value="Pan_g17622.t1"/>
    <property type="gene ID" value="Pan_g17622"/>
</dbReference>
<keyword evidence="1" id="KW-0472">Membrane</keyword>
<reference evidence="3" key="2">
    <citation type="submission" date="2020-10" db="UniProtKB">
        <authorList>
            <consortium name="WormBaseParasite"/>
        </authorList>
    </citation>
    <scope>IDENTIFICATION</scope>
</reference>
<feature type="transmembrane region" description="Helical" evidence="1">
    <location>
        <begin position="42"/>
        <end position="62"/>
    </location>
</feature>
<proteinExistence type="predicted"/>
<reference evidence="2" key="1">
    <citation type="journal article" date="2013" name="Genetics">
        <title>The draft genome and transcriptome of Panagrellus redivivus are shaped by the harsh demands of a free-living lifestyle.</title>
        <authorList>
            <person name="Srinivasan J."/>
            <person name="Dillman A.R."/>
            <person name="Macchietto M.G."/>
            <person name="Heikkinen L."/>
            <person name="Lakso M."/>
            <person name="Fracchia K.M."/>
            <person name="Antoshechkin I."/>
            <person name="Mortazavi A."/>
            <person name="Wong G."/>
            <person name="Sternberg P.W."/>
        </authorList>
    </citation>
    <scope>NUCLEOTIDE SEQUENCE [LARGE SCALE GENOMIC DNA]</scope>
    <source>
        <strain evidence="2">MT8872</strain>
    </source>
</reference>